<feature type="domain" description="CMP/dCMP-type deaminase" evidence="1">
    <location>
        <begin position="72"/>
        <end position="139"/>
    </location>
</feature>
<protein>
    <recommendedName>
        <fullName evidence="1">CMP/dCMP-type deaminase domain-containing protein</fullName>
    </recommendedName>
</protein>
<comment type="caution">
    <text evidence="2">The sequence shown here is derived from an EMBL/GenBank/DDBJ whole genome shotgun (WGS) entry which is preliminary data.</text>
</comment>
<dbReference type="PANTHER" id="PTHR11079:SF161">
    <property type="entry name" value="CMP_DCMP-TYPE DEAMINASE DOMAIN-CONTAINING PROTEIN"/>
    <property type="match status" value="1"/>
</dbReference>
<reference evidence="2" key="1">
    <citation type="submission" date="2023-10" db="EMBL/GenBank/DDBJ databases">
        <authorList>
            <person name="Chen Y."/>
            <person name="Shah S."/>
            <person name="Dougan E. K."/>
            <person name="Thang M."/>
            <person name="Chan C."/>
        </authorList>
    </citation>
    <scope>NUCLEOTIDE SEQUENCE [LARGE SCALE GENOMIC DNA]</scope>
</reference>
<evidence type="ECO:0000313" key="2">
    <source>
        <dbReference type="EMBL" id="CAK0799978.1"/>
    </source>
</evidence>
<keyword evidence="3" id="KW-1185">Reference proteome</keyword>
<dbReference type="Gene3D" id="3.40.140.10">
    <property type="entry name" value="Cytidine Deaminase, domain 2"/>
    <property type="match status" value="1"/>
</dbReference>
<dbReference type="EMBL" id="CAUYUJ010002262">
    <property type="protein sequence ID" value="CAK0799978.1"/>
    <property type="molecule type" value="Genomic_DNA"/>
</dbReference>
<dbReference type="CDD" id="cd01285">
    <property type="entry name" value="nucleoside_deaminase"/>
    <property type="match status" value="1"/>
</dbReference>
<name>A0ABN9Q5P5_9DINO</name>
<evidence type="ECO:0000259" key="1">
    <source>
        <dbReference type="Pfam" id="PF00383"/>
    </source>
</evidence>
<dbReference type="SUPFAM" id="SSF53927">
    <property type="entry name" value="Cytidine deaminase-like"/>
    <property type="match status" value="1"/>
</dbReference>
<accession>A0ABN9Q5P5</accession>
<organism evidence="2 3">
    <name type="scientific">Prorocentrum cordatum</name>
    <dbReference type="NCBI Taxonomy" id="2364126"/>
    <lineage>
        <taxon>Eukaryota</taxon>
        <taxon>Sar</taxon>
        <taxon>Alveolata</taxon>
        <taxon>Dinophyceae</taxon>
        <taxon>Prorocentrales</taxon>
        <taxon>Prorocentraceae</taxon>
        <taxon>Prorocentrum</taxon>
    </lineage>
</organism>
<dbReference type="InterPro" id="IPR002125">
    <property type="entry name" value="CMP_dCMP_dom"/>
</dbReference>
<gene>
    <name evidence="2" type="ORF">PCOR1329_LOCUS8276</name>
</gene>
<dbReference type="Proteomes" id="UP001189429">
    <property type="component" value="Unassembled WGS sequence"/>
</dbReference>
<evidence type="ECO:0000313" key="3">
    <source>
        <dbReference type="Proteomes" id="UP001189429"/>
    </source>
</evidence>
<proteinExistence type="predicted"/>
<sequence length="197" mass="21703">MGKGKKAFDSRAWFNASTLRKWLHRELKEGVAGWHGRSALLHYVLPGLCSGIPLEGPPDTRVFGLCPAGRGTESYSQACNTVLSDRDATATAEVNAIRAATQRLETHNLSGCDIYCTVHPDLMSLGAILWARIDNVYCGVTQQVAAQSGFEDGIIHFKDLIETMDNERKITDVVVGVAKDDCEKVFQEWSDRNGVIY</sequence>
<dbReference type="Pfam" id="PF00383">
    <property type="entry name" value="dCMP_cyt_deam_1"/>
    <property type="match status" value="1"/>
</dbReference>
<dbReference type="InterPro" id="IPR016193">
    <property type="entry name" value="Cytidine_deaminase-like"/>
</dbReference>
<dbReference type="PANTHER" id="PTHR11079">
    <property type="entry name" value="CYTOSINE DEAMINASE FAMILY MEMBER"/>
    <property type="match status" value="1"/>
</dbReference>